<sequence>MFRSLISLLLFFLLTACSSLPQNSSVANYAFEKSSNSIIEKQVINANRQAGLADDAVTMLLLDDGIDAFVARLSLINAAHKSVDLQYYLYHSDLSGGLLTAALWQAAERGVRIRLLLDDMDMQGKDKNLSALSSHPNINIRLFNPFIRGKNRGSQFVTQFGSITRRMHNKSLTVDGSITILGGRNIGDTYFGADDNIVFGDLDVALTGPIVEAVSGSFDEYWNHPLSYSVQLLSDHQWDDQTIDSISLQVAEMLETKQDHHYVKELKANKLGELIQSNDVKVYSGEAYLLVDSPNKITASRDKKKYHLAPQLAPHINAVKQELIIVSPYFVPGDEGLAFFAELIERGIEIKILTNSLKSNDVMVVHAGYSKYRKKLLKMGVKLYEMDSQLLTSKSVYSKADNKKSSIWGKSKASLHAKYFIIDRQSTFIGSLNLDPRSFYENTEIGVILDAPDLSMSVAEQFDSLISRIAFELSLQQGDIIWSKTVAGKTTTYLHEPYSSWWERFKVGFVSYLPGESQL</sequence>
<organism evidence="3 4">
    <name type="scientific">Psychromonas marina</name>
    <dbReference type="NCBI Taxonomy" id="88364"/>
    <lineage>
        <taxon>Bacteria</taxon>
        <taxon>Pseudomonadati</taxon>
        <taxon>Pseudomonadota</taxon>
        <taxon>Gammaproteobacteria</taxon>
        <taxon>Alteromonadales</taxon>
        <taxon>Psychromonadaceae</taxon>
        <taxon>Psychromonas</taxon>
    </lineage>
</organism>
<dbReference type="PROSITE" id="PS50035">
    <property type="entry name" value="PLD"/>
    <property type="match status" value="2"/>
</dbReference>
<dbReference type="Proteomes" id="UP001157353">
    <property type="component" value="Unassembled WGS sequence"/>
</dbReference>
<feature type="domain" description="PLD phosphodiesterase" evidence="2">
    <location>
        <begin position="411"/>
        <end position="438"/>
    </location>
</feature>
<proteinExistence type="predicted"/>
<name>A0ABQ6DZL8_9GAMM</name>
<gene>
    <name evidence="3" type="ORF">GCM10007916_14570</name>
</gene>
<dbReference type="InterPro" id="IPR025202">
    <property type="entry name" value="PLD-like_dom"/>
</dbReference>
<evidence type="ECO:0000313" key="4">
    <source>
        <dbReference type="Proteomes" id="UP001157353"/>
    </source>
</evidence>
<dbReference type="CDD" id="cd09113">
    <property type="entry name" value="PLDc_ymdC_like_2"/>
    <property type="match status" value="1"/>
</dbReference>
<feature type="signal peptide" evidence="1">
    <location>
        <begin position="1"/>
        <end position="21"/>
    </location>
</feature>
<dbReference type="Pfam" id="PF13091">
    <property type="entry name" value="PLDc_2"/>
    <property type="match status" value="2"/>
</dbReference>
<evidence type="ECO:0000259" key="2">
    <source>
        <dbReference type="PROSITE" id="PS50035"/>
    </source>
</evidence>
<dbReference type="PROSITE" id="PS51257">
    <property type="entry name" value="PROKAR_LIPOPROTEIN"/>
    <property type="match status" value="1"/>
</dbReference>
<keyword evidence="4" id="KW-1185">Reference proteome</keyword>
<dbReference type="PANTHER" id="PTHR21248">
    <property type="entry name" value="CARDIOLIPIN SYNTHASE"/>
    <property type="match status" value="1"/>
</dbReference>
<reference evidence="4" key="1">
    <citation type="journal article" date="2019" name="Int. J. Syst. Evol. Microbiol.">
        <title>The Global Catalogue of Microorganisms (GCM) 10K type strain sequencing project: providing services to taxonomists for standard genome sequencing and annotation.</title>
        <authorList>
            <consortium name="The Broad Institute Genomics Platform"/>
            <consortium name="The Broad Institute Genome Sequencing Center for Infectious Disease"/>
            <person name="Wu L."/>
            <person name="Ma J."/>
        </authorList>
    </citation>
    <scope>NUCLEOTIDE SEQUENCE [LARGE SCALE GENOMIC DNA]</scope>
    <source>
        <strain evidence="4">NBRC 103166</strain>
    </source>
</reference>
<dbReference type="SMART" id="SM00155">
    <property type="entry name" value="PLDc"/>
    <property type="match status" value="2"/>
</dbReference>
<accession>A0ABQ6DZL8</accession>
<dbReference type="RefSeq" id="WP_284203519.1">
    <property type="nucleotide sequence ID" value="NZ_BSPQ01000004.1"/>
</dbReference>
<dbReference type="InterPro" id="IPR001736">
    <property type="entry name" value="PLipase_D/transphosphatidylase"/>
</dbReference>
<protein>
    <submittedName>
        <fullName evidence="3">Phospholipase D family protein</fullName>
    </submittedName>
</protein>
<feature type="chain" id="PRO_5046182642" evidence="1">
    <location>
        <begin position="22"/>
        <end position="519"/>
    </location>
</feature>
<evidence type="ECO:0000313" key="3">
    <source>
        <dbReference type="EMBL" id="GLS90390.1"/>
    </source>
</evidence>
<evidence type="ECO:0000256" key="1">
    <source>
        <dbReference type="SAM" id="SignalP"/>
    </source>
</evidence>
<dbReference type="PANTHER" id="PTHR21248:SF12">
    <property type="entry name" value="CARDIOLIPIN SYNTHASE C"/>
    <property type="match status" value="1"/>
</dbReference>
<comment type="caution">
    <text evidence="3">The sequence shown here is derived from an EMBL/GenBank/DDBJ whole genome shotgun (WGS) entry which is preliminary data.</text>
</comment>
<dbReference type="CDD" id="cd09111">
    <property type="entry name" value="PLDc_ymdC_like_1"/>
    <property type="match status" value="1"/>
</dbReference>
<dbReference type="SUPFAM" id="SSF56024">
    <property type="entry name" value="Phospholipase D/nuclease"/>
    <property type="match status" value="2"/>
</dbReference>
<dbReference type="EMBL" id="BSPQ01000004">
    <property type="protein sequence ID" value="GLS90390.1"/>
    <property type="molecule type" value="Genomic_DNA"/>
</dbReference>
<keyword evidence="1" id="KW-0732">Signal</keyword>
<feature type="domain" description="PLD phosphodiesterase" evidence="2">
    <location>
        <begin position="163"/>
        <end position="190"/>
    </location>
</feature>
<dbReference type="Gene3D" id="3.30.870.10">
    <property type="entry name" value="Endonuclease Chain A"/>
    <property type="match status" value="2"/>
</dbReference>